<reference evidence="12 13" key="1">
    <citation type="submission" date="2018-06" db="EMBL/GenBank/DDBJ databases">
        <authorList>
            <consortium name="Pathogen Informatics"/>
            <person name="Doyle S."/>
        </authorList>
    </citation>
    <scope>NUCLEOTIDE SEQUENCE [LARGE SCALE GENOMIC DNA]</scope>
    <source>
        <strain evidence="12 13">NCTC10283</strain>
    </source>
</reference>
<dbReference type="RefSeq" id="WP_244773479.1">
    <property type="nucleotide sequence ID" value="NZ_CP091519.2"/>
</dbReference>
<dbReference type="InterPro" id="IPR002205">
    <property type="entry name" value="Topo_IIA_dom_A"/>
</dbReference>
<organism evidence="12 13">
    <name type="scientific">Alysiella crassa</name>
    <dbReference type="NCBI Taxonomy" id="153491"/>
    <lineage>
        <taxon>Bacteria</taxon>
        <taxon>Pseudomonadati</taxon>
        <taxon>Pseudomonadota</taxon>
        <taxon>Betaproteobacteria</taxon>
        <taxon>Neisseriales</taxon>
        <taxon>Neisseriaceae</taxon>
        <taxon>Alysiella</taxon>
    </lineage>
</organism>
<dbReference type="STRING" id="1120980.GCA_000745955_01569"/>
<keyword evidence="4 8" id="KW-0067">ATP-binding</keyword>
<comment type="function">
    <text evidence="8">A type II topoisomerase that negatively supercoils closed circular double-stranded (ds) DNA in an ATP-dependent manner to modulate DNA topology and maintain chromosomes in an underwound state. Negative supercoiling favors strand separation, and DNA replication, transcription, recombination and repair, all of which involve strand separation. Also able to catalyze the interconversion of other topological isomers of dsDNA rings, including catenanes and knotted rings. Type II topoisomerases break and join 2 DNA strands simultaneously in an ATP-dependent manner.</text>
</comment>
<comment type="subunit">
    <text evidence="8">Heterotetramer, composed of two GyrA and two GyrB chains. In the heterotetramer, GyrA contains the active site tyrosine that forms a transient covalent intermediate with DNA, while GyrB binds cofactors and catalyzes ATP hydrolysis.</text>
</comment>
<name>A0A376BKM9_9NEIS</name>
<proteinExistence type="inferred from homology"/>
<dbReference type="InterPro" id="IPR013760">
    <property type="entry name" value="Topo_IIA-like_dom_sf"/>
</dbReference>
<evidence type="ECO:0000256" key="1">
    <source>
        <dbReference type="ARBA" id="ARBA00000185"/>
    </source>
</evidence>
<feature type="region of interest" description="Disordered" evidence="10">
    <location>
        <begin position="888"/>
        <end position="910"/>
    </location>
</feature>
<feature type="compositionally biased region" description="Acidic residues" evidence="10">
    <location>
        <begin position="889"/>
        <end position="910"/>
    </location>
</feature>
<dbReference type="NCBIfam" id="TIGR01063">
    <property type="entry name" value="gyrA"/>
    <property type="match status" value="1"/>
</dbReference>
<dbReference type="HAMAP" id="MF_01897">
    <property type="entry name" value="GyrA"/>
    <property type="match status" value="1"/>
</dbReference>
<dbReference type="EMBL" id="UFSO01000002">
    <property type="protein sequence ID" value="SSY70261.1"/>
    <property type="molecule type" value="Genomic_DNA"/>
</dbReference>
<evidence type="ECO:0000256" key="10">
    <source>
        <dbReference type="SAM" id="MobiDB-lite"/>
    </source>
</evidence>
<dbReference type="Gene3D" id="1.10.268.10">
    <property type="entry name" value="Topoisomerase, domain 3"/>
    <property type="match status" value="1"/>
</dbReference>
<dbReference type="Gene3D" id="2.120.10.90">
    <property type="entry name" value="DNA gyrase/topoisomerase IV, subunit A, C-terminal"/>
    <property type="match status" value="1"/>
</dbReference>
<evidence type="ECO:0000313" key="12">
    <source>
        <dbReference type="EMBL" id="SSY70261.1"/>
    </source>
</evidence>
<feature type="short sequence motif" description="GyrA-box" evidence="8">
    <location>
        <begin position="568"/>
        <end position="574"/>
    </location>
</feature>
<dbReference type="InterPro" id="IPR050220">
    <property type="entry name" value="Type_II_DNA_Topoisomerases"/>
</dbReference>
<feature type="domain" description="Topo IIA-type catalytic" evidence="11">
    <location>
        <begin position="38"/>
        <end position="541"/>
    </location>
</feature>
<dbReference type="Pfam" id="PF03989">
    <property type="entry name" value="DNA_gyraseA_C"/>
    <property type="match status" value="7"/>
</dbReference>
<evidence type="ECO:0000313" key="13">
    <source>
        <dbReference type="Proteomes" id="UP000254209"/>
    </source>
</evidence>
<dbReference type="FunFam" id="3.90.199.10:FF:000001">
    <property type="entry name" value="DNA gyrase subunit A"/>
    <property type="match status" value="1"/>
</dbReference>
<dbReference type="GO" id="GO:0034335">
    <property type="term" value="F:DNA negative supercoiling activity"/>
    <property type="evidence" value="ECO:0007669"/>
    <property type="project" value="UniProtKB-ARBA"/>
</dbReference>
<keyword evidence="6 8" id="KW-0238">DNA-binding</keyword>
<dbReference type="GO" id="GO:0006265">
    <property type="term" value="P:DNA topological change"/>
    <property type="evidence" value="ECO:0007669"/>
    <property type="project" value="UniProtKB-UniRule"/>
</dbReference>
<dbReference type="SUPFAM" id="SSF56719">
    <property type="entry name" value="Type II DNA topoisomerase"/>
    <property type="match status" value="1"/>
</dbReference>
<sequence>MSQTDHQFAKETIAVSLEDEMKKSYLDYAMSVIVGRALPDVRDGLKPVHRRALYAMHELKNNWNSAYKKSARVVGDVIGKYHPHGDSAVYQTIVRMAQPFSMRYTLVDGQGNFGSVDGDAAAAMRYTEIRMAKIAHEMLADIEEDTVDFGDNYDGSEREPLVLPTRFPALLVNGSEGIAVGMATSIPPHNLRDTLSGCLKLLRDPETDINELIDLIKAPDFPTGGTIFGLNGVRAGYHTGRGRVVIRAKTHLETIGKNGEREAIIVDEIPYQVNKSKLVEKIGELVREKQIEGIAELRDESDKDGTRIVIELKRNENAEVVLNQLFKLTQLQDTFSMNMVALVDGQPRVLNLKQILSEFLRHRREVVTRRTLFRLKKARAEGHIAEGKAVALSNIDEMIVLIKQSADADAARVALLSRAWQSGLVSEMLNRSDLDLSMARPEWLPEKCGLQSDGYWLSEEQARAILRMSLRNLTGLDQDEIVKEYKELMAIIVDLLDILAKPERVRQIIDDELTAMQTQFGDERMSEINVFGGGDIADEDLIPPREMVVTLTHGGYIKTQPTSDYQAQKRGGRGKQAAATKDEDFIETLFVANTHDYLMCFTNLGKCHWIKVYRLPEGGRNSRGRPINNVIQLDENEKVSAILPVRDFPEDEYVFFATALGMVKKVQLSAFKNVSKIGIKAIALKEGDSLIGAVKTSGSDDIMLFSNLGKAIRFNEYYAGNAGDDDEDVSGSLNDEISENEDENSGELNLQTNKGVRPSGRGSGGMRGMKLPENGKIVSLLVAELGSDLQVLTATQNGYGKRTPIDDYSRKGKGGQGIIAIDTGERNGELVAATLVSPNDDLMLITSGGVLIRTKVAQIRETGRAAQGVRLINLDEGTTLVSLERIAEQEADNSDNSDNSESEVELIAEA</sequence>
<evidence type="ECO:0000256" key="4">
    <source>
        <dbReference type="ARBA" id="ARBA00022840"/>
    </source>
</evidence>
<gene>
    <name evidence="8 12" type="primary">gyrA</name>
    <name evidence="12" type="ORF">NCTC10283_00344</name>
</gene>
<dbReference type="FunFam" id="3.30.1360.40:FF:000002">
    <property type="entry name" value="DNA gyrase subunit A"/>
    <property type="match status" value="1"/>
</dbReference>
<dbReference type="Gene3D" id="3.90.199.10">
    <property type="entry name" value="Topoisomerase II, domain 5"/>
    <property type="match status" value="1"/>
</dbReference>
<dbReference type="SUPFAM" id="SSF101904">
    <property type="entry name" value="GyrA/ParC C-terminal domain-like"/>
    <property type="match status" value="1"/>
</dbReference>
<dbReference type="PANTHER" id="PTHR43493">
    <property type="entry name" value="DNA GYRASE/TOPOISOMERASE SUBUNIT A"/>
    <property type="match status" value="1"/>
</dbReference>
<dbReference type="NCBIfam" id="NF004043">
    <property type="entry name" value="PRK05560.1"/>
    <property type="match status" value="1"/>
</dbReference>
<dbReference type="InterPro" id="IPR005743">
    <property type="entry name" value="GyrA"/>
</dbReference>
<feature type="region of interest" description="Disordered" evidence="10">
    <location>
        <begin position="723"/>
        <end position="769"/>
    </location>
</feature>
<dbReference type="AlphaFoldDB" id="A0A376BKM9"/>
<dbReference type="Gene3D" id="3.30.1360.40">
    <property type="match status" value="1"/>
</dbReference>
<evidence type="ECO:0000256" key="6">
    <source>
        <dbReference type="ARBA" id="ARBA00023125"/>
    </source>
</evidence>
<evidence type="ECO:0000259" key="11">
    <source>
        <dbReference type="PROSITE" id="PS52040"/>
    </source>
</evidence>
<dbReference type="InterPro" id="IPR013757">
    <property type="entry name" value="Topo_IIA_A_a_sf"/>
</dbReference>
<keyword evidence="5 8" id="KW-0799">Topoisomerase</keyword>
<dbReference type="GO" id="GO:0003677">
    <property type="term" value="F:DNA binding"/>
    <property type="evidence" value="ECO:0007669"/>
    <property type="project" value="UniProtKB-UniRule"/>
</dbReference>
<dbReference type="InterPro" id="IPR006691">
    <property type="entry name" value="GyrA/parC_rep"/>
</dbReference>
<dbReference type="CDD" id="cd00187">
    <property type="entry name" value="TOP4c"/>
    <property type="match status" value="1"/>
</dbReference>
<feature type="active site" description="O-(5'-phospho-DNA)-tyrosine intermediate" evidence="8 9">
    <location>
        <position position="126"/>
    </location>
</feature>
<dbReference type="Pfam" id="PF00521">
    <property type="entry name" value="DNA_topoisoIV"/>
    <property type="match status" value="1"/>
</dbReference>
<dbReference type="GO" id="GO:0006261">
    <property type="term" value="P:DNA-templated DNA replication"/>
    <property type="evidence" value="ECO:0007669"/>
    <property type="project" value="UniProtKB-UniRule"/>
</dbReference>
<dbReference type="GO" id="GO:0005694">
    <property type="term" value="C:chromosome"/>
    <property type="evidence" value="ECO:0007669"/>
    <property type="project" value="InterPro"/>
</dbReference>
<evidence type="ECO:0000256" key="2">
    <source>
        <dbReference type="ARBA" id="ARBA00008263"/>
    </source>
</evidence>
<evidence type="ECO:0000256" key="9">
    <source>
        <dbReference type="PROSITE-ProRule" id="PRU01384"/>
    </source>
</evidence>
<dbReference type="Proteomes" id="UP000254209">
    <property type="component" value="Unassembled WGS sequence"/>
</dbReference>
<evidence type="ECO:0000256" key="7">
    <source>
        <dbReference type="ARBA" id="ARBA00023235"/>
    </source>
</evidence>
<dbReference type="GO" id="GO:0005737">
    <property type="term" value="C:cytoplasm"/>
    <property type="evidence" value="ECO:0007669"/>
    <property type="project" value="UniProtKB-SubCell"/>
</dbReference>
<dbReference type="PANTHER" id="PTHR43493:SF5">
    <property type="entry name" value="DNA GYRASE SUBUNIT A, CHLOROPLASTIC_MITOCHONDRIAL"/>
    <property type="match status" value="1"/>
</dbReference>
<comment type="similarity">
    <text evidence="2 8">Belongs to the type II topoisomerase GyrA/ParC subunit family.</text>
</comment>
<dbReference type="GO" id="GO:0005524">
    <property type="term" value="F:ATP binding"/>
    <property type="evidence" value="ECO:0007669"/>
    <property type="project" value="UniProtKB-UniRule"/>
</dbReference>
<evidence type="ECO:0000256" key="8">
    <source>
        <dbReference type="HAMAP-Rule" id="MF_01897"/>
    </source>
</evidence>
<comment type="miscellaneous">
    <text evidence="8">Few gyrases are as efficient as E.coli at forming negative supercoils. Not all organisms have 2 type II topoisomerases; in organisms with a single type II topoisomerase this enzyme also has to decatenate newly replicated chromosomes.</text>
</comment>
<dbReference type="NCBIfam" id="NF004044">
    <property type="entry name" value="PRK05561.1"/>
    <property type="match status" value="1"/>
</dbReference>
<protein>
    <recommendedName>
        <fullName evidence="8">DNA gyrase subunit A</fullName>
        <ecNumber evidence="8">5.6.2.2</ecNumber>
    </recommendedName>
</protein>
<dbReference type="SMART" id="SM00434">
    <property type="entry name" value="TOP4c"/>
    <property type="match status" value="1"/>
</dbReference>
<keyword evidence="7 8" id="KW-0413">Isomerase</keyword>
<dbReference type="InterPro" id="IPR013758">
    <property type="entry name" value="Topo_IIA_A/C_ab"/>
</dbReference>
<evidence type="ECO:0000256" key="3">
    <source>
        <dbReference type="ARBA" id="ARBA00022741"/>
    </source>
</evidence>
<comment type="subcellular location">
    <subcellularLocation>
        <location evidence="8">Cytoplasm</location>
    </subcellularLocation>
</comment>
<keyword evidence="3 8" id="KW-0547">Nucleotide-binding</keyword>
<dbReference type="PROSITE" id="PS52040">
    <property type="entry name" value="TOPO_IIA"/>
    <property type="match status" value="1"/>
</dbReference>
<keyword evidence="8" id="KW-0963">Cytoplasm</keyword>
<feature type="compositionally biased region" description="Acidic residues" evidence="10">
    <location>
        <begin position="736"/>
        <end position="745"/>
    </location>
</feature>
<dbReference type="EC" id="5.6.2.2" evidence="8"/>
<accession>A0A376BKM9</accession>
<dbReference type="GO" id="GO:0009330">
    <property type="term" value="C:DNA topoisomerase type II (double strand cut, ATP-hydrolyzing) complex"/>
    <property type="evidence" value="ECO:0007669"/>
    <property type="project" value="TreeGrafter"/>
</dbReference>
<evidence type="ECO:0000256" key="5">
    <source>
        <dbReference type="ARBA" id="ARBA00023029"/>
    </source>
</evidence>
<dbReference type="InterPro" id="IPR035516">
    <property type="entry name" value="Gyrase/topoIV_suA_C"/>
</dbReference>
<keyword evidence="13" id="KW-1185">Reference proteome</keyword>
<comment type="catalytic activity">
    <reaction evidence="1 8 9">
        <text>ATP-dependent breakage, passage and rejoining of double-stranded DNA.</text>
        <dbReference type="EC" id="5.6.2.2"/>
    </reaction>
</comment>